<dbReference type="AlphaFoldDB" id="A0A1E3NJL4"/>
<accession>A0A1E3NJL4</accession>
<sequence length="454" mass="51629">MSQSSIPLITAEEVSLDDYPSEGINKPQRMYLLVLAYGMNAFQHQFSMLYGTDFTKPEYLQHPRIYFNHCELRNGGDLTKDMVVTLDCPKRILDKFTAEHDLPVADLNPNESVYAKKILVEASGLMKRYRNTIDFQRGMIKSLSKTDILTRVRVLKDQYLINFLKRLQDNCPVSWKRDLDNIYGLGELVDDVGAVTSQFDDDYGTQQIDTQAGYHTRTNFRLLNEQPIRRDDDISKYPDVVQQLSKEIIKKEESVIFSDSNEVSPTSNRSTSVSVGNVPAHNNSLTINHSVGSSNALDGVIPETQNLNYDEEIKLVSSPVSPEPDSNNYKEVAVCGFSPNGFETLLVKNIYTAKYEILDTFELYLKLEADDKIIYTLTFKNSEDIYRLVFPNAQNSSQLTSDDEDYVRETVANRFAPNSVIKLPFDIYLQYRRGAHEAVAPSFAESAPGYILYK</sequence>
<dbReference type="OrthoDB" id="3991399at2759"/>
<dbReference type="GeneID" id="30180871"/>
<gene>
    <name evidence="1" type="ORF">PICMEDRAFT_72379</name>
</gene>
<proteinExistence type="predicted"/>
<reference evidence="1 2" key="1">
    <citation type="journal article" date="2016" name="Proc. Natl. Acad. Sci. U.S.A.">
        <title>Comparative genomics of biotechnologically important yeasts.</title>
        <authorList>
            <person name="Riley R."/>
            <person name="Haridas S."/>
            <person name="Wolfe K.H."/>
            <person name="Lopes M.R."/>
            <person name="Hittinger C.T."/>
            <person name="Goeker M."/>
            <person name="Salamov A.A."/>
            <person name="Wisecaver J.H."/>
            <person name="Long T.M."/>
            <person name="Calvey C.H."/>
            <person name="Aerts A.L."/>
            <person name="Barry K.W."/>
            <person name="Choi C."/>
            <person name="Clum A."/>
            <person name="Coughlan A.Y."/>
            <person name="Deshpande S."/>
            <person name="Douglass A.P."/>
            <person name="Hanson S.J."/>
            <person name="Klenk H.-P."/>
            <person name="LaButti K.M."/>
            <person name="Lapidus A."/>
            <person name="Lindquist E.A."/>
            <person name="Lipzen A.M."/>
            <person name="Meier-Kolthoff J.P."/>
            <person name="Ohm R.A."/>
            <person name="Otillar R.P."/>
            <person name="Pangilinan J.L."/>
            <person name="Peng Y."/>
            <person name="Rokas A."/>
            <person name="Rosa C.A."/>
            <person name="Scheuner C."/>
            <person name="Sibirny A.A."/>
            <person name="Slot J.C."/>
            <person name="Stielow J.B."/>
            <person name="Sun H."/>
            <person name="Kurtzman C.P."/>
            <person name="Blackwell M."/>
            <person name="Grigoriev I.V."/>
            <person name="Jeffries T.W."/>
        </authorList>
    </citation>
    <scope>NUCLEOTIDE SEQUENCE [LARGE SCALE GENOMIC DNA]</scope>
    <source>
        <strain evidence="1 2">NRRL Y-2026</strain>
    </source>
</reference>
<dbReference type="Proteomes" id="UP000094455">
    <property type="component" value="Unassembled WGS sequence"/>
</dbReference>
<dbReference type="RefSeq" id="XP_019017413.1">
    <property type="nucleotide sequence ID" value="XM_019164184.1"/>
</dbReference>
<name>A0A1E3NJL4_9ASCO</name>
<evidence type="ECO:0000313" key="1">
    <source>
        <dbReference type="EMBL" id="ODQ46300.1"/>
    </source>
</evidence>
<protein>
    <submittedName>
        <fullName evidence="1">Uncharacterized protein</fullName>
    </submittedName>
</protein>
<organism evidence="1 2">
    <name type="scientific">Pichia membranifaciens NRRL Y-2026</name>
    <dbReference type="NCBI Taxonomy" id="763406"/>
    <lineage>
        <taxon>Eukaryota</taxon>
        <taxon>Fungi</taxon>
        <taxon>Dikarya</taxon>
        <taxon>Ascomycota</taxon>
        <taxon>Saccharomycotina</taxon>
        <taxon>Pichiomycetes</taxon>
        <taxon>Pichiales</taxon>
        <taxon>Pichiaceae</taxon>
        <taxon>Pichia</taxon>
    </lineage>
</organism>
<evidence type="ECO:0000313" key="2">
    <source>
        <dbReference type="Proteomes" id="UP000094455"/>
    </source>
</evidence>
<dbReference type="EMBL" id="KV454003">
    <property type="protein sequence ID" value="ODQ46300.1"/>
    <property type="molecule type" value="Genomic_DNA"/>
</dbReference>
<keyword evidence="2" id="KW-1185">Reference proteome</keyword>